<evidence type="ECO:0000313" key="1">
    <source>
        <dbReference type="EMBL" id="OMD36620.1"/>
    </source>
</evidence>
<reference evidence="1 2" key="1">
    <citation type="submission" date="2016-11" db="EMBL/GenBank/DDBJ databases">
        <title>Paenibacillus species isolates.</title>
        <authorList>
            <person name="Beno S.M."/>
        </authorList>
    </citation>
    <scope>NUCLEOTIDE SEQUENCE [LARGE SCALE GENOMIC DNA]</scope>
    <source>
        <strain evidence="1 2">FSL H7-0433</strain>
    </source>
</reference>
<evidence type="ECO:0000313" key="2">
    <source>
        <dbReference type="Proteomes" id="UP000187158"/>
    </source>
</evidence>
<organism evidence="1 2">
    <name type="scientific">Paenibacillus odorifer</name>
    <dbReference type="NCBI Taxonomy" id="189426"/>
    <lineage>
        <taxon>Bacteria</taxon>
        <taxon>Bacillati</taxon>
        <taxon>Bacillota</taxon>
        <taxon>Bacilli</taxon>
        <taxon>Bacillales</taxon>
        <taxon>Paenibacillaceae</taxon>
        <taxon>Paenibacillus</taxon>
    </lineage>
</organism>
<comment type="caution">
    <text evidence="1">The sequence shown here is derived from an EMBL/GenBank/DDBJ whole genome shotgun (WGS) entry which is preliminary data.</text>
</comment>
<accession>A0ABX3GT55</accession>
<name>A0ABX3GT55_9BACL</name>
<dbReference type="EMBL" id="MPVP01000025">
    <property type="protein sequence ID" value="OMD36620.1"/>
    <property type="molecule type" value="Genomic_DNA"/>
</dbReference>
<keyword evidence="2" id="KW-1185">Reference proteome</keyword>
<gene>
    <name evidence="1" type="ORF">BSO21_06945</name>
</gene>
<dbReference type="Proteomes" id="UP000187158">
    <property type="component" value="Unassembled WGS sequence"/>
</dbReference>
<proteinExistence type="predicted"/>
<sequence>MDFTVPYDYIPRVVFSDIALGGWTVGGWAVSGGCRQWAVGDLLGEFFIRLAVGFKLIREKLPENSRYSL</sequence>
<protein>
    <submittedName>
        <fullName evidence="1">Uncharacterized protein</fullName>
    </submittedName>
</protein>